<dbReference type="EC" id="4.1.1.19" evidence="3"/>
<accession>A0ABX5H300</accession>
<dbReference type="InterPro" id="IPR000310">
    <property type="entry name" value="Orn/Lys/Arg_deCO2ase_major_dom"/>
</dbReference>
<dbReference type="SUPFAM" id="SSF53383">
    <property type="entry name" value="PLP-dependent transferases"/>
    <property type="match status" value="1"/>
</dbReference>
<feature type="non-terminal residue" evidence="3">
    <location>
        <position position="358"/>
    </location>
</feature>
<feature type="domain" description="Orn/Lys/Arg decarboxylase N-terminal" evidence="2">
    <location>
        <begin position="26"/>
        <end position="144"/>
    </location>
</feature>
<comment type="caution">
    <text evidence="3">The sequence shown here is derived from an EMBL/GenBank/DDBJ whole genome shotgun (WGS) entry which is preliminary data.</text>
</comment>
<sequence>MNNNNSTNKMRALVIEHQNITPNSFADRATKSLIAELESRTIEIVTATSYEDARAVIMASQIDSLVLALEKTEEQIVNSHEEVDLLAALQARQPEVPVFLLAERARTSILNNRQLMERVDECYSVLEDTADFVAGRIVAAMRRYRSQVLPPFMKAMMHYNDIHEYSWSAPGHQGGIGFTKTPAGNQFFEFFGENLFRTDMGIERAALGSLLDHSGAFKDSEVEAAKVFGAHQSYSGIVGTSGSNRTIMQACLKDDDIAICDRNCHKSIEQGLILTGARPIYMVPSRNCYGIIGPISQVQMSKEGIALKAKNAGIPFNADEKKAGYAVVTNCTYDGLCYHSEVTESLLGESSSRIHMDE</sequence>
<dbReference type="Proteomes" id="UP000240989">
    <property type="component" value="Unassembled WGS sequence"/>
</dbReference>
<keyword evidence="4" id="KW-1185">Reference proteome</keyword>
<dbReference type="Pfam" id="PF01276">
    <property type="entry name" value="OKR_DC_1"/>
    <property type="match status" value="1"/>
</dbReference>
<feature type="domain" description="Orn/Lys/Arg decarboxylases family 1 pyridoxal-P attachment site" evidence="1">
    <location>
        <begin position="150"/>
        <end position="358"/>
    </location>
</feature>
<evidence type="ECO:0000313" key="3">
    <source>
        <dbReference type="EMBL" id="PSX08909.1"/>
    </source>
</evidence>
<protein>
    <submittedName>
        <fullName evidence="3">Arginine decarboxylase</fullName>
        <ecNumber evidence="3">4.1.1.19</ecNumber>
    </submittedName>
</protein>
<evidence type="ECO:0000313" key="4">
    <source>
        <dbReference type="Proteomes" id="UP000240989"/>
    </source>
</evidence>
<dbReference type="Pfam" id="PF03709">
    <property type="entry name" value="OKR_DC_1_N"/>
    <property type="match status" value="1"/>
</dbReference>
<dbReference type="InterPro" id="IPR015421">
    <property type="entry name" value="PyrdxlP-dep_Trfase_major"/>
</dbReference>
<evidence type="ECO:0000259" key="2">
    <source>
        <dbReference type="Pfam" id="PF03709"/>
    </source>
</evidence>
<reference evidence="3 4" key="1">
    <citation type="submission" date="2018-01" db="EMBL/GenBank/DDBJ databases">
        <title>Whole genome sequencing of Histamine producing bacteria.</title>
        <authorList>
            <person name="Butler K."/>
        </authorList>
    </citation>
    <scope>NUCLEOTIDE SEQUENCE [LARGE SCALE GENOMIC DNA]</scope>
    <source>
        <strain evidence="3 4">A6-1</strain>
    </source>
</reference>
<keyword evidence="3" id="KW-0456">Lyase</keyword>
<dbReference type="GO" id="GO:0008792">
    <property type="term" value="F:arginine decarboxylase activity"/>
    <property type="evidence" value="ECO:0007669"/>
    <property type="project" value="UniProtKB-EC"/>
</dbReference>
<dbReference type="PANTHER" id="PTHR45229:SF3">
    <property type="entry name" value="BIODEGRADATIVE ARGININE DECARBOXYLASE"/>
    <property type="match status" value="1"/>
</dbReference>
<evidence type="ECO:0000259" key="1">
    <source>
        <dbReference type="Pfam" id="PF01276"/>
    </source>
</evidence>
<dbReference type="InterPro" id="IPR015424">
    <property type="entry name" value="PyrdxlP-dep_Trfase"/>
</dbReference>
<dbReference type="PANTHER" id="PTHR45229">
    <property type="entry name" value="CONSTITUTIVE ORNITHINE DECARBOXYLASE"/>
    <property type="match status" value="1"/>
</dbReference>
<dbReference type="InterPro" id="IPR005308">
    <property type="entry name" value="OKR_de-COase_N"/>
</dbReference>
<organism evidence="3 4">
    <name type="scientific">Photobacterium angustum</name>
    <dbReference type="NCBI Taxonomy" id="661"/>
    <lineage>
        <taxon>Bacteria</taxon>
        <taxon>Pseudomonadati</taxon>
        <taxon>Pseudomonadota</taxon>
        <taxon>Gammaproteobacteria</taxon>
        <taxon>Vibrionales</taxon>
        <taxon>Vibrionaceae</taxon>
        <taxon>Photobacterium</taxon>
    </lineage>
</organism>
<dbReference type="InterPro" id="IPR011193">
    <property type="entry name" value="Orn/lys/arg_de-COase"/>
</dbReference>
<dbReference type="EMBL" id="PYOU01000010">
    <property type="protein sequence ID" value="PSX08909.1"/>
    <property type="molecule type" value="Genomic_DNA"/>
</dbReference>
<dbReference type="Gene3D" id="3.40.50.2300">
    <property type="match status" value="1"/>
</dbReference>
<proteinExistence type="predicted"/>
<dbReference type="RefSeq" id="WP_308811035.1">
    <property type="nucleotide sequence ID" value="NZ_PYOU01000010.1"/>
</dbReference>
<gene>
    <name evidence="3" type="ORF">C0W27_13210</name>
</gene>
<dbReference type="Gene3D" id="3.40.640.10">
    <property type="entry name" value="Type I PLP-dependent aspartate aminotransferase-like (Major domain)"/>
    <property type="match status" value="1"/>
</dbReference>
<name>A0ABX5H300_PHOAN</name>